<evidence type="ECO:0000256" key="13">
    <source>
        <dbReference type="SAM" id="MobiDB-lite"/>
    </source>
</evidence>
<dbReference type="SMART" id="SM00849">
    <property type="entry name" value="Lactamase_B"/>
    <property type="match status" value="1"/>
</dbReference>
<keyword evidence="4" id="KW-0255">Endonuclease</keyword>
<comment type="caution">
    <text evidence="15">The sequence shown here is derived from an EMBL/GenBank/DDBJ whole genome shotgun (WGS) entry which is preliminary data.</text>
</comment>
<sequence>MSTFDGIIREFPGIRVDFFRNVVDDPPLACFLSHIHSDHIAGLDTFKGRLVYCSAATRAMLLKLQRKASRINFAQGILEAEEITYRHQRNRLKALPLNTPTDVELAPNNTVRVTLLDANHCPGAVMFLFEGDGKAVLYTGDIRSEAWHVDALLRNPCMVEYSIDRDSRRLKTLDKIYLDTSFTEDVQFQTKADGLRELLDKVARYPEDTLFYFSAWTYGYEDVWIALAKALNTQIHVDDYKMKVYEALRVKLDNENNYLHLSPDAPALVGFPCGNRFHPGCLTRNPDVRIHSCEKGSGCPIMQKTATGNVVWITPIVAHLRNEDDMVEVGIGGGAGDLEASDQVFLATEDLRRWLERVKTDQDTPKGTKSLLQNFLTSTISAKHPLMLNLVEENESDEHDLHTVYRSLVAAAEENRGHRSATTLTNRIRFPYSRHSSYRELCHLVSALNPKDVWPCTVDTIRWIRKGITIQRLFGEHCSGNVFDHDQYMAQLASELHIDDMEQHKTQISAESRIQSSPVVELSSPVIETLIPALQSNHEQAPRPDEKAVPSQATTASVIHEHHDNRNDPHDNDCTNRQHQVIDLTLEESESSQDMATQDTRSQLLKRNFESFIEGFEPIQRAQSRDETTDEDNSHLLDSQETSISARALETRRIAFNSVLHESNPDRWDGLLCTTNNHTHEESELGEERDWSGMDEVLSKAPES</sequence>
<dbReference type="Proteomes" id="UP001600888">
    <property type="component" value="Unassembled WGS sequence"/>
</dbReference>
<comment type="subcellular location">
    <subcellularLocation>
        <location evidence="1">Nucleus</location>
    </subcellularLocation>
</comment>
<dbReference type="PANTHER" id="PTHR23240:SF8">
    <property type="entry name" value="PROTEIN ARTEMIS"/>
    <property type="match status" value="1"/>
</dbReference>
<keyword evidence="16" id="KW-1185">Reference proteome</keyword>
<evidence type="ECO:0000256" key="3">
    <source>
        <dbReference type="ARBA" id="ARBA00022722"/>
    </source>
</evidence>
<evidence type="ECO:0000256" key="8">
    <source>
        <dbReference type="ARBA" id="ARBA00023172"/>
    </source>
</evidence>
<reference evidence="15 16" key="1">
    <citation type="submission" date="2024-03" db="EMBL/GenBank/DDBJ databases">
        <title>A high-quality draft genome sequence of Diaporthe vaccinii, a causative agent of upright dieback and viscid rot disease in cranberry plants.</title>
        <authorList>
            <person name="Sarrasin M."/>
            <person name="Lang B.F."/>
            <person name="Burger G."/>
        </authorList>
    </citation>
    <scope>NUCLEOTIDE SEQUENCE [LARGE SCALE GENOMIC DNA]</scope>
    <source>
        <strain evidence="15 16">IS7</strain>
    </source>
</reference>
<keyword evidence="5" id="KW-0227">DNA damage</keyword>
<evidence type="ECO:0000256" key="5">
    <source>
        <dbReference type="ARBA" id="ARBA00022763"/>
    </source>
</evidence>
<evidence type="ECO:0000256" key="1">
    <source>
        <dbReference type="ARBA" id="ARBA00004123"/>
    </source>
</evidence>
<keyword evidence="6" id="KW-0378">Hydrolase</keyword>
<keyword evidence="10" id="KW-0539">Nucleus</keyword>
<protein>
    <recommendedName>
        <fullName evidence="11">Protein artemis</fullName>
    </recommendedName>
    <alternativeName>
        <fullName evidence="12">DNA cross-link repair 1C protein</fullName>
    </alternativeName>
</protein>
<evidence type="ECO:0000313" key="16">
    <source>
        <dbReference type="Proteomes" id="UP001600888"/>
    </source>
</evidence>
<evidence type="ECO:0000256" key="6">
    <source>
        <dbReference type="ARBA" id="ARBA00022801"/>
    </source>
</evidence>
<dbReference type="InterPro" id="IPR011084">
    <property type="entry name" value="DRMBL"/>
</dbReference>
<keyword evidence="3" id="KW-0540">Nuclease</keyword>
<evidence type="ECO:0000313" key="15">
    <source>
        <dbReference type="EMBL" id="KAL2286952.1"/>
    </source>
</evidence>
<dbReference type="Pfam" id="PF07522">
    <property type="entry name" value="DRMBL"/>
    <property type="match status" value="1"/>
</dbReference>
<dbReference type="InterPro" id="IPR036866">
    <property type="entry name" value="RibonucZ/Hydroxyglut_hydro"/>
</dbReference>
<keyword evidence="7" id="KW-0269">Exonuclease</keyword>
<evidence type="ECO:0000256" key="10">
    <source>
        <dbReference type="ARBA" id="ARBA00023242"/>
    </source>
</evidence>
<dbReference type="InterPro" id="IPR001279">
    <property type="entry name" value="Metallo-B-lactamas"/>
</dbReference>
<keyword evidence="8" id="KW-0233">DNA recombination</keyword>
<feature type="compositionally biased region" description="Basic and acidic residues" evidence="13">
    <location>
        <begin position="679"/>
        <end position="692"/>
    </location>
</feature>
<accession>A0ABR4EWY4</accession>
<feature type="region of interest" description="Disordered" evidence="13">
    <location>
        <begin position="679"/>
        <end position="704"/>
    </location>
</feature>
<evidence type="ECO:0000256" key="11">
    <source>
        <dbReference type="ARBA" id="ARBA00039759"/>
    </source>
</evidence>
<name>A0ABR4EWY4_9PEZI</name>
<evidence type="ECO:0000259" key="14">
    <source>
        <dbReference type="SMART" id="SM00849"/>
    </source>
</evidence>
<evidence type="ECO:0000256" key="2">
    <source>
        <dbReference type="ARBA" id="ARBA00010304"/>
    </source>
</evidence>
<proteinExistence type="inferred from homology"/>
<evidence type="ECO:0000256" key="9">
    <source>
        <dbReference type="ARBA" id="ARBA00023204"/>
    </source>
</evidence>
<evidence type="ECO:0000256" key="12">
    <source>
        <dbReference type="ARBA" id="ARBA00042677"/>
    </source>
</evidence>
<dbReference type="EMBL" id="JBAWTH010000022">
    <property type="protein sequence ID" value="KAL2286952.1"/>
    <property type="molecule type" value="Genomic_DNA"/>
</dbReference>
<dbReference type="Pfam" id="PF12706">
    <property type="entry name" value="Lactamase_B_2"/>
    <property type="match status" value="1"/>
</dbReference>
<comment type="similarity">
    <text evidence="2">Belongs to the DNA repair metallo-beta-lactamase (DRMBL) family.</text>
</comment>
<dbReference type="PANTHER" id="PTHR23240">
    <property type="entry name" value="DNA CROSS-LINK REPAIR PROTEIN PSO2/SNM1-RELATED"/>
    <property type="match status" value="1"/>
</dbReference>
<gene>
    <name evidence="15" type="ORF">FJTKL_06461</name>
</gene>
<keyword evidence="9" id="KW-0234">DNA repair</keyword>
<evidence type="ECO:0000256" key="4">
    <source>
        <dbReference type="ARBA" id="ARBA00022759"/>
    </source>
</evidence>
<dbReference type="SUPFAM" id="SSF56281">
    <property type="entry name" value="Metallo-hydrolase/oxidoreductase"/>
    <property type="match status" value="1"/>
</dbReference>
<dbReference type="Gene3D" id="3.60.15.10">
    <property type="entry name" value="Ribonuclease Z/Hydroxyacylglutathione hydrolase-like"/>
    <property type="match status" value="1"/>
</dbReference>
<evidence type="ECO:0000256" key="7">
    <source>
        <dbReference type="ARBA" id="ARBA00022839"/>
    </source>
</evidence>
<organism evidence="15 16">
    <name type="scientific">Diaporthe vaccinii</name>
    <dbReference type="NCBI Taxonomy" id="105482"/>
    <lineage>
        <taxon>Eukaryota</taxon>
        <taxon>Fungi</taxon>
        <taxon>Dikarya</taxon>
        <taxon>Ascomycota</taxon>
        <taxon>Pezizomycotina</taxon>
        <taxon>Sordariomycetes</taxon>
        <taxon>Sordariomycetidae</taxon>
        <taxon>Diaporthales</taxon>
        <taxon>Diaporthaceae</taxon>
        <taxon>Diaporthe</taxon>
        <taxon>Diaporthe eres species complex</taxon>
    </lineage>
</organism>
<feature type="domain" description="Metallo-beta-lactamase" evidence="14">
    <location>
        <begin position="13"/>
        <end position="181"/>
    </location>
</feature>